<organism evidence="1 2">
    <name type="scientific">Pseudomonas syringae pv. antirrhini</name>
    <dbReference type="NCBI Taxonomy" id="251702"/>
    <lineage>
        <taxon>Bacteria</taxon>
        <taxon>Pseudomonadati</taxon>
        <taxon>Pseudomonadota</taxon>
        <taxon>Gammaproteobacteria</taxon>
        <taxon>Pseudomonadales</taxon>
        <taxon>Pseudomonadaceae</taxon>
        <taxon>Pseudomonas</taxon>
    </lineage>
</organism>
<dbReference type="Proteomes" id="UP000050425">
    <property type="component" value="Unassembled WGS sequence"/>
</dbReference>
<name>A0A0P9JS70_9PSED</name>
<dbReference type="AlphaFoldDB" id="A0A0P9JS70"/>
<proteinExistence type="predicted"/>
<evidence type="ECO:0000313" key="2">
    <source>
        <dbReference type="Proteomes" id="UP000050425"/>
    </source>
</evidence>
<comment type="caution">
    <text evidence="1">The sequence shown here is derived from an EMBL/GenBank/DDBJ whole genome shotgun (WGS) entry which is preliminary data.</text>
</comment>
<sequence>MRSGVFMDELASFNTTLSHRHYGEGAYAHRKQYSSLTDLRIITYGAATGLKSLFRYVNQEYLSRASGSPAKILLGLAGVAEFNDTQADEITKVIVAIADQLSSATEFYLHAACHIKLLSHDSVAYLGSQNVSNGAEPYFEGANSSKKYFNRFHEVILKVEDTDLAWIDTLLEKVISDHQLCIRITREHRNLRVAQELVRDFVHNSKLERIIENITTGNLLEEFLTKKKTLMEIELNDTSSAELCKLVNAITQEQHPEVYLIQLKELLLPDTDFSWFKLESALSELKNIISKLGDNFPGKIELQCKLDDEQPLILADESDDRLIYSIQKVAHAHDLESLDEYIENQKNNIIHSIIQSPDYSQDYMYGAIDNDGNVNEELLNNRFSAKDTERDEDENGNFYSYKRYAMSLDEKLDQVDVTALRLDLKAVFSKEINKLWADDVLKLVGALSKQIMQLYKRELDSKDFSKFFSLAGTGQPGKWSPKWTG</sequence>
<dbReference type="PATRIC" id="fig|251702.3.peg.1307"/>
<dbReference type="EMBL" id="LJPT01000051">
    <property type="protein sequence ID" value="KPW50392.1"/>
    <property type="molecule type" value="Genomic_DNA"/>
</dbReference>
<reference evidence="1 2" key="1">
    <citation type="submission" date="2015-09" db="EMBL/GenBank/DDBJ databases">
        <title>Genome announcement of multiple Pseudomonas syringae strains.</title>
        <authorList>
            <person name="Thakur S."/>
            <person name="Wang P.W."/>
            <person name="Gong Y."/>
            <person name="Weir B.S."/>
            <person name="Guttman D.S."/>
        </authorList>
    </citation>
    <scope>NUCLEOTIDE SEQUENCE [LARGE SCALE GENOMIC DNA]</scope>
    <source>
        <strain evidence="1 2">ICMP4303</strain>
    </source>
</reference>
<protein>
    <submittedName>
        <fullName evidence="1">Uncharacterized protein</fullName>
    </submittedName>
</protein>
<evidence type="ECO:0000313" key="1">
    <source>
        <dbReference type="EMBL" id="KPW50392.1"/>
    </source>
</evidence>
<accession>A0A0P9JS70</accession>
<gene>
    <name evidence="1" type="ORF">ALO88_00966</name>
</gene>